<proteinExistence type="predicted"/>
<dbReference type="PROSITE" id="PS51257">
    <property type="entry name" value="PROKAR_LIPOPROTEIN"/>
    <property type="match status" value="1"/>
</dbReference>
<dbReference type="Pfam" id="PF17479">
    <property type="entry name" value="DUF3048_C"/>
    <property type="match status" value="1"/>
</dbReference>
<evidence type="ECO:0000259" key="1">
    <source>
        <dbReference type="Pfam" id="PF11258"/>
    </source>
</evidence>
<accession>A0A1M6EE88</accession>
<protein>
    <recommendedName>
        <fullName evidence="5">Lipoprotein YerB</fullName>
    </recommendedName>
</protein>
<dbReference type="Gene3D" id="3.50.90.10">
    <property type="entry name" value="YerB-like"/>
    <property type="match status" value="1"/>
</dbReference>
<reference evidence="3 4" key="1">
    <citation type="submission" date="2016-11" db="EMBL/GenBank/DDBJ databases">
        <authorList>
            <person name="Jaros S."/>
            <person name="Januszkiewicz K."/>
            <person name="Wedrychowicz H."/>
        </authorList>
    </citation>
    <scope>NUCLEOTIDE SEQUENCE [LARGE SCALE GENOMIC DNA]</scope>
    <source>
        <strain evidence="3 4">DSM 21864</strain>
    </source>
</reference>
<dbReference type="InterPro" id="IPR035328">
    <property type="entry name" value="DUF3048_C"/>
</dbReference>
<organism evidence="3 4">
    <name type="scientific">Clostridium amylolyticum</name>
    <dbReference type="NCBI Taxonomy" id="1121298"/>
    <lineage>
        <taxon>Bacteria</taxon>
        <taxon>Bacillati</taxon>
        <taxon>Bacillota</taxon>
        <taxon>Clostridia</taxon>
        <taxon>Eubacteriales</taxon>
        <taxon>Clostridiaceae</taxon>
        <taxon>Clostridium</taxon>
    </lineage>
</organism>
<dbReference type="SUPFAM" id="SSF159774">
    <property type="entry name" value="YerB-like"/>
    <property type="match status" value="1"/>
</dbReference>
<feature type="domain" description="DUF3048" evidence="1">
    <location>
        <begin position="58"/>
        <end position="197"/>
    </location>
</feature>
<dbReference type="STRING" id="1121298.SAMN05444401_1549"/>
<evidence type="ECO:0000313" key="3">
    <source>
        <dbReference type="EMBL" id="SHI83837.1"/>
    </source>
</evidence>
<name>A0A1M6EE88_9CLOT</name>
<feature type="domain" description="DUF3048" evidence="2">
    <location>
        <begin position="229"/>
        <end position="331"/>
    </location>
</feature>
<dbReference type="Proteomes" id="UP000184080">
    <property type="component" value="Unassembled WGS sequence"/>
</dbReference>
<dbReference type="EMBL" id="FQZO01000002">
    <property type="protein sequence ID" value="SHI83837.1"/>
    <property type="molecule type" value="Genomic_DNA"/>
</dbReference>
<dbReference type="RefSeq" id="WP_073005261.1">
    <property type="nucleotide sequence ID" value="NZ_FQZO01000002.1"/>
</dbReference>
<dbReference type="InterPro" id="IPR021416">
    <property type="entry name" value="DUF3048_N"/>
</dbReference>
<evidence type="ECO:0000259" key="2">
    <source>
        <dbReference type="Pfam" id="PF17479"/>
    </source>
</evidence>
<evidence type="ECO:0000313" key="4">
    <source>
        <dbReference type="Proteomes" id="UP000184080"/>
    </source>
</evidence>
<keyword evidence="4" id="KW-1185">Reference proteome</keyword>
<gene>
    <name evidence="3" type="ORF">SAMN05444401_1549</name>
</gene>
<evidence type="ECO:0008006" key="5">
    <source>
        <dbReference type="Google" id="ProtNLM"/>
    </source>
</evidence>
<dbReference type="AlphaFoldDB" id="A0A1M6EE88"/>
<dbReference type="OrthoDB" id="9779102at2"/>
<sequence>MKKLVFTLILCISFILCGCSLISFKKDKSIIDKEEKTSVVEDKNTETSVKKAVYSPYTGEELSDDAKDLIPFMAIIENSKAARPQSGLIDADIVFETMAEGGIPRFIALFYGNSPKIIGPIRSVRPYFLNLAEEFTLPFAHCGGSEEATISIQKGKGKSMDEAANGSSYWRDKTRKSPHNLYTSTEKLRALISKKNFLVSPSSSLKFDKASWNNGTFTSAKEVIIKPNKNYNTSYIYKDGKYMKSMDNEPSIDRENKKNIHADNIIIQKTDIALQKDGIHIDIRLTGQGEGFLISQGKYQKIKWSKKGDASPTLLTDESGKAVNLSPGKTWWHIVNKSDMIVINGD</sequence>
<dbReference type="Pfam" id="PF11258">
    <property type="entry name" value="DUF3048"/>
    <property type="match status" value="1"/>
</dbReference>
<dbReference type="InterPro" id="IPR023158">
    <property type="entry name" value="YerB-like_sf"/>
</dbReference>